<accession>A0A267DV70</accession>
<dbReference type="OrthoDB" id="7464126at2759"/>
<feature type="non-terminal residue" evidence="1">
    <location>
        <position position="1"/>
    </location>
</feature>
<dbReference type="Proteomes" id="UP000215902">
    <property type="component" value="Unassembled WGS sequence"/>
</dbReference>
<dbReference type="InterPro" id="IPR002110">
    <property type="entry name" value="Ankyrin_rpt"/>
</dbReference>
<gene>
    <name evidence="1" type="ORF">BOX15_Mlig021014g1</name>
</gene>
<organism evidence="1 2">
    <name type="scientific">Macrostomum lignano</name>
    <dbReference type="NCBI Taxonomy" id="282301"/>
    <lineage>
        <taxon>Eukaryota</taxon>
        <taxon>Metazoa</taxon>
        <taxon>Spiralia</taxon>
        <taxon>Lophotrochozoa</taxon>
        <taxon>Platyhelminthes</taxon>
        <taxon>Rhabditophora</taxon>
        <taxon>Macrostomorpha</taxon>
        <taxon>Macrostomida</taxon>
        <taxon>Macrostomidae</taxon>
        <taxon>Macrostomum</taxon>
    </lineage>
</organism>
<dbReference type="AlphaFoldDB" id="A0A267DV70"/>
<dbReference type="Pfam" id="PF13637">
    <property type="entry name" value="Ank_4"/>
    <property type="match status" value="1"/>
</dbReference>
<sequence length="79" mass="8827">SKLPNMLPVKGHIEIVKFLVPTVADQTKRDDCCIKAAESAAVKGHIEIVKFLVPTVADQTKRDDCCIKAAEICWQKWPH</sequence>
<proteinExistence type="predicted"/>
<comment type="caution">
    <text evidence="1">The sequence shown here is derived from an EMBL/GenBank/DDBJ whole genome shotgun (WGS) entry which is preliminary data.</text>
</comment>
<dbReference type="EMBL" id="NIVC01003220">
    <property type="protein sequence ID" value="PAA52537.1"/>
    <property type="molecule type" value="Genomic_DNA"/>
</dbReference>
<name>A0A267DV70_9PLAT</name>
<evidence type="ECO:0000313" key="1">
    <source>
        <dbReference type="EMBL" id="PAA52537.1"/>
    </source>
</evidence>
<evidence type="ECO:0000313" key="2">
    <source>
        <dbReference type="Proteomes" id="UP000215902"/>
    </source>
</evidence>
<dbReference type="InterPro" id="IPR036770">
    <property type="entry name" value="Ankyrin_rpt-contain_sf"/>
</dbReference>
<protein>
    <submittedName>
        <fullName evidence="1">Uncharacterized protein</fullName>
    </submittedName>
</protein>
<dbReference type="SUPFAM" id="SSF48403">
    <property type="entry name" value="Ankyrin repeat"/>
    <property type="match status" value="1"/>
</dbReference>
<dbReference type="Gene3D" id="1.25.40.20">
    <property type="entry name" value="Ankyrin repeat-containing domain"/>
    <property type="match status" value="1"/>
</dbReference>
<reference evidence="1 2" key="1">
    <citation type="submission" date="2017-06" db="EMBL/GenBank/DDBJ databases">
        <title>A platform for efficient transgenesis in Macrostomum lignano, a flatworm model organism for stem cell research.</title>
        <authorList>
            <person name="Berezikov E."/>
        </authorList>
    </citation>
    <scope>NUCLEOTIDE SEQUENCE [LARGE SCALE GENOMIC DNA]</scope>
    <source>
        <strain evidence="1">DV1</strain>
        <tissue evidence="1">Whole organism</tissue>
    </source>
</reference>
<keyword evidence="2" id="KW-1185">Reference proteome</keyword>